<organism evidence="1">
    <name type="scientific">marine metagenome</name>
    <dbReference type="NCBI Taxonomy" id="408172"/>
    <lineage>
        <taxon>unclassified sequences</taxon>
        <taxon>metagenomes</taxon>
        <taxon>ecological metagenomes</taxon>
    </lineage>
</organism>
<dbReference type="Pfam" id="PF01042">
    <property type="entry name" value="Ribonuc_L-PSP"/>
    <property type="match status" value="1"/>
</dbReference>
<feature type="non-terminal residue" evidence="1">
    <location>
        <position position="1"/>
    </location>
</feature>
<dbReference type="AlphaFoldDB" id="A0A381Q6S6"/>
<dbReference type="CDD" id="cd00448">
    <property type="entry name" value="YjgF_YER057c_UK114_family"/>
    <property type="match status" value="1"/>
</dbReference>
<dbReference type="PANTHER" id="PTHR11803">
    <property type="entry name" value="2-IMINOBUTANOATE/2-IMINOPROPANOATE DEAMINASE RIDA"/>
    <property type="match status" value="1"/>
</dbReference>
<reference evidence="1" key="1">
    <citation type="submission" date="2018-05" db="EMBL/GenBank/DDBJ databases">
        <authorList>
            <person name="Lanie J.A."/>
            <person name="Ng W.-L."/>
            <person name="Kazmierczak K.M."/>
            <person name="Andrzejewski T.M."/>
            <person name="Davidsen T.M."/>
            <person name="Wayne K.J."/>
            <person name="Tettelin H."/>
            <person name="Glass J.I."/>
            <person name="Rusch D."/>
            <person name="Podicherti R."/>
            <person name="Tsui H.-C.T."/>
            <person name="Winkler M.E."/>
        </authorList>
    </citation>
    <scope>NUCLEOTIDE SEQUENCE</scope>
</reference>
<evidence type="ECO:0000313" key="1">
    <source>
        <dbReference type="EMBL" id="SUZ75022.1"/>
    </source>
</evidence>
<dbReference type="GO" id="GO:0019239">
    <property type="term" value="F:deaminase activity"/>
    <property type="evidence" value="ECO:0007669"/>
    <property type="project" value="TreeGrafter"/>
</dbReference>
<protein>
    <submittedName>
        <fullName evidence="1">Uncharacterized protein</fullName>
    </submittedName>
</protein>
<gene>
    <name evidence="1" type="ORF">METZ01_LOCUS27876</name>
</gene>
<dbReference type="Gene3D" id="3.30.1330.40">
    <property type="entry name" value="RutC-like"/>
    <property type="match status" value="1"/>
</dbReference>
<accession>A0A381Q6S6</accession>
<dbReference type="PANTHER" id="PTHR11803:SF39">
    <property type="entry name" value="2-IMINOBUTANOATE_2-IMINOPROPANOATE DEAMINASE"/>
    <property type="match status" value="1"/>
</dbReference>
<sequence>VFKNLRAVAEASGGDLNRIVKLTIYLTDLQNFSMVNSVMSEYFDEPYPARAAIGVATLPKEADVEAEGILAL</sequence>
<proteinExistence type="predicted"/>
<dbReference type="GO" id="GO:0005829">
    <property type="term" value="C:cytosol"/>
    <property type="evidence" value="ECO:0007669"/>
    <property type="project" value="TreeGrafter"/>
</dbReference>
<dbReference type="InterPro" id="IPR006175">
    <property type="entry name" value="YjgF/YER057c/UK114"/>
</dbReference>
<dbReference type="SUPFAM" id="SSF55298">
    <property type="entry name" value="YjgF-like"/>
    <property type="match status" value="1"/>
</dbReference>
<name>A0A381Q6S6_9ZZZZ</name>
<dbReference type="EMBL" id="UINC01001230">
    <property type="protein sequence ID" value="SUZ75022.1"/>
    <property type="molecule type" value="Genomic_DNA"/>
</dbReference>
<dbReference type="InterPro" id="IPR035959">
    <property type="entry name" value="RutC-like_sf"/>
</dbReference>